<sequence length="505" mass="56145">MLRSRFKNQVTTYGHQVLMKRLADLTLSSVWTLNGLFKMIDNEKMVKIFGSNARGDTLEEYAANSENKYVRSQVQLAIASEQAKGRKITAKEALDLYGLDILEKVAVDGSAPLVNSRDEPANTLRRRREDLKLDIRDIEKLSGLDTKVLKNLETPGKASKIRDIERVASLLALDERIVGFREQAGGDRELGVRLRELRSTVDAKTFDASSVLKLAEAGWIVSRQNELGRVLKIDVHPIVAKGTLQSDDYSYVSAEKGYALAEKARAELGLKPDEPIVSIRELLERKLGVPLVQDKLTSRFAGATIANGSNRGIVVNEAGQNEKVWVRRMTLAHEIGHLVGDPDQRLNKLRVDSYDSLKGLANEADNVERRANGFAVAFLAPPSAVRAIAQQKSTSLDILETVMNTFGVSMTAAAYHIQNIAKLDVSSVHPRDIKDQSQEWVARENLTLDYFPINETPLNRRGRFASLVVRAEKLGHISDDTAATWLNTTVEKYCQASSEILELQE</sequence>
<organism evidence="2 3">
    <name type="scientific">Brucella pecoris</name>
    <dbReference type="NCBI Taxonomy" id="867683"/>
    <lineage>
        <taxon>Bacteria</taxon>
        <taxon>Pseudomonadati</taxon>
        <taxon>Pseudomonadota</taxon>
        <taxon>Alphaproteobacteria</taxon>
        <taxon>Hyphomicrobiales</taxon>
        <taxon>Brucellaceae</taxon>
        <taxon>Brucella/Ochrobactrum group</taxon>
        <taxon>Brucella</taxon>
    </lineage>
</organism>
<evidence type="ECO:0000259" key="1">
    <source>
        <dbReference type="Pfam" id="PF06114"/>
    </source>
</evidence>
<name>A0A5C5CUY8_9HYPH</name>
<proteinExistence type="predicted"/>
<protein>
    <submittedName>
        <fullName evidence="2">ImmA/IrrE family metallo-endopeptidase</fullName>
    </submittedName>
</protein>
<gene>
    <name evidence="2" type="ORF">FIB18_00370</name>
</gene>
<accession>A0A5C5CUY8</accession>
<evidence type="ECO:0000313" key="2">
    <source>
        <dbReference type="EMBL" id="TNV15250.1"/>
    </source>
</evidence>
<dbReference type="AlphaFoldDB" id="A0A5C5CUY8"/>
<evidence type="ECO:0000313" key="3">
    <source>
        <dbReference type="Proteomes" id="UP000313390"/>
    </source>
</evidence>
<dbReference type="Proteomes" id="UP000313390">
    <property type="component" value="Unassembled WGS sequence"/>
</dbReference>
<reference evidence="2 3" key="1">
    <citation type="journal article" date="2011" name="Int. J. Syst. Evol. Microbiol.">
        <title>Ochrobactrum pecoris sp. nov., isolated from farm animals.</title>
        <authorList>
            <person name="Kampfer P."/>
            <person name="Huber B."/>
            <person name="Busse H.J."/>
            <person name="Scholz H.C."/>
            <person name="Tomaso H."/>
            <person name="Hotzel H."/>
            <person name="Melzer F."/>
        </authorList>
    </citation>
    <scope>NUCLEOTIDE SEQUENCE [LARGE SCALE GENOMIC DNA]</scope>
    <source>
        <strain evidence="2 3">08RB2639</strain>
    </source>
</reference>
<comment type="caution">
    <text evidence="2">The sequence shown here is derived from an EMBL/GenBank/DDBJ whole genome shotgun (WGS) entry which is preliminary data.</text>
</comment>
<dbReference type="EMBL" id="VEWK01000001">
    <property type="protein sequence ID" value="TNV15250.1"/>
    <property type="molecule type" value="Genomic_DNA"/>
</dbReference>
<dbReference type="InterPro" id="IPR010359">
    <property type="entry name" value="IrrE_HExxH"/>
</dbReference>
<feature type="domain" description="IrrE N-terminal-like" evidence="1">
    <location>
        <begin position="327"/>
        <end position="416"/>
    </location>
</feature>
<dbReference type="Gene3D" id="1.10.10.2910">
    <property type="match status" value="1"/>
</dbReference>
<dbReference type="InterPro" id="IPR052345">
    <property type="entry name" value="Rad_response_metalloprotease"/>
</dbReference>
<dbReference type="Pfam" id="PF06114">
    <property type="entry name" value="Peptidase_M78"/>
    <property type="match status" value="1"/>
</dbReference>
<dbReference type="PANTHER" id="PTHR43236:SF1">
    <property type="entry name" value="BLL7220 PROTEIN"/>
    <property type="match status" value="1"/>
</dbReference>
<dbReference type="PANTHER" id="PTHR43236">
    <property type="entry name" value="ANTITOXIN HIGA1"/>
    <property type="match status" value="1"/>
</dbReference>